<keyword evidence="2 4" id="KW-0807">Transducer</keyword>
<dbReference type="InterPro" id="IPR003660">
    <property type="entry name" value="HAMP_dom"/>
</dbReference>
<reference evidence="9" key="2">
    <citation type="submission" date="2020-09" db="EMBL/GenBank/DDBJ databases">
        <authorList>
            <person name="Sun Q."/>
            <person name="Kim S."/>
        </authorList>
    </citation>
    <scope>NUCLEOTIDE SEQUENCE</scope>
    <source>
        <strain evidence="9">KCTC 22169</strain>
    </source>
</reference>
<gene>
    <name evidence="9" type="ORF">GCM10007392_25460</name>
</gene>
<feature type="domain" description="HAMP" evidence="8">
    <location>
        <begin position="194"/>
        <end position="246"/>
    </location>
</feature>
<dbReference type="SUPFAM" id="SSF58104">
    <property type="entry name" value="Methyl-accepting chemotaxis protein (MCP) signaling domain"/>
    <property type="match status" value="1"/>
</dbReference>
<dbReference type="PANTHER" id="PTHR32089:SF112">
    <property type="entry name" value="LYSOZYME-LIKE PROTEIN-RELATED"/>
    <property type="match status" value="1"/>
</dbReference>
<dbReference type="GO" id="GO:0007165">
    <property type="term" value="P:signal transduction"/>
    <property type="evidence" value="ECO:0007669"/>
    <property type="project" value="UniProtKB-KW"/>
</dbReference>
<dbReference type="AlphaFoldDB" id="A0A918KAR1"/>
<name>A0A918KAR1_9GAMM</name>
<reference evidence="9" key="1">
    <citation type="journal article" date="2014" name="Int. J. Syst. Evol. Microbiol.">
        <title>Complete genome sequence of Corynebacterium casei LMG S-19264T (=DSM 44701T), isolated from a smear-ripened cheese.</title>
        <authorList>
            <consortium name="US DOE Joint Genome Institute (JGI-PGF)"/>
            <person name="Walter F."/>
            <person name="Albersmeier A."/>
            <person name="Kalinowski J."/>
            <person name="Ruckert C."/>
        </authorList>
    </citation>
    <scope>NUCLEOTIDE SEQUENCE</scope>
    <source>
        <strain evidence="9">KCTC 22169</strain>
    </source>
</reference>
<evidence type="ECO:0000256" key="6">
    <source>
        <dbReference type="SAM" id="Phobius"/>
    </source>
</evidence>
<dbReference type="SMART" id="SM00304">
    <property type="entry name" value="HAMP"/>
    <property type="match status" value="3"/>
</dbReference>
<evidence type="ECO:0000256" key="5">
    <source>
        <dbReference type="SAM" id="Coils"/>
    </source>
</evidence>
<dbReference type="Gene3D" id="1.10.287.950">
    <property type="entry name" value="Methyl-accepting chemotaxis protein"/>
    <property type="match status" value="1"/>
</dbReference>
<feature type="coiled-coil region" evidence="5">
    <location>
        <begin position="322"/>
        <end position="349"/>
    </location>
</feature>
<dbReference type="Proteomes" id="UP000626148">
    <property type="component" value="Unassembled WGS sequence"/>
</dbReference>
<dbReference type="PANTHER" id="PTHR32089">
    <property type="entry name" value="METHYL-ACCEPTING CHEMOTAXIS PROTEIN MCPB"/>
    <property type="match status" value="1"/>
</dbReference>
<keyword evidence="6" id="KW-0472">Membrane</keyword>
<proteinExistence type="inferred from homology"/>
<keyword evidence="6" id="KW-0812">Transmembrane</keyword>
<dbReference type="FunFam" id="1.10.287.950:FF:000001">
    <property type="entry name" value="Methyl-accepting chemotaxis sensory transducer"/>
    <property type="match status" value="1"/>
</dbReference>
<sequence>MTIQTRIRLSLGGLLVLMVIVALAGYLGGRTVAGLANYYSTGLIPGVTNYGDMRHAAARLKLHVYQQDFDGLEATIEEAERTVEVLAASAQGENAPFEGNTDISSRIVRTVELMDRLIREVERYEPGSPIDGDLLAAFQAWDDNAPEAEYVIDRIVSIVDAQIGSILDRVLNVIAGVALVSVVIFILVAFSLSRRLKRGIERLLGSFGAVSNGDLTARADETHKDEFGQLAHHFNQLAGSLAETLGQVTRMSQELHDLSAEFNQASRNYSDRARHQSDETQQVATAMTEMSASVREVAQNAVDTARRAQDVNQQAGQSRTEIDASVQSAEQMQQQMKTLSDDILSLKDQTDDISVVVKTINDIAEQTNLLALNAAIEAARAGDHGRGFAVVADEVRTLSIKTAESTKQIEKVIDSLQRQGEAAAASAQSSVEVVTTSTATIGRIGEGLQQILGAIEEISSMNEQIATTSEEQSKVAEDMNTNVVRISDLSEDNARETEHLVAGIQHIDEMSGQLKELVSSYQVS</sequence>
<dbReference type="RefSeq" id="WP_189609190.1">
    <property type="nucleotide sequence ID" value="NZ_BMXR01000006.1"/>
</dbReference>
<evidence type="ECO:0000256" key="4">
    <source>
        <dbReference type="PROSITE-ProRule" id="PRU00284"/>
    </source>
</evidence>
<protein>
    <submittedName>
        <fullName evidence="9">Methyl-accepting chemotaxis protein</fullName>
    </submittedName>
</protein>
<dbReference type="Pfam" id="PF00015">
    <property type="entry name" value="MCPsignal"/>
    <property type="match status" value="1"/>
</dbReference>
<evidence type="ECO:0000256" key="1">
    <source>
        <dbReference type="ARBA" id="ARBA00004370"/>
    </source>
</evidence>
<dbReference type="GO" id="GO:0004888">
    <property type="term" value="F:transmembrane signaling receptor activity"/>
    <property type="evidence" value="ECO:0007669"/>
    <property type="project" value="InterPro"/>
</dbReference>
<dbReference type="PROSITE" id="PS50111">
    <property type="entry name" value="CHEMOTAXIS_TRANSDUC_2"/>
    <property type="match status" value="1"/>
</dbReference>
<dbReference type="SMART" id="SM00283">
    <property type="entry name" value="MA"/>
    <property type="match status" value="1"/>
</dbReference>
<feature type="transmembrane region" description="Helical" evidence="6">
    <location>
        <begin position="170"/>
        <end position="192"/>
    </location>
</feature>
<evidence type="ECO:0000313" key="9">
    <source>
        <dbReference type="EMBL" id="GGX56897.1"/>
    </source>
</evidence>
<feature type="domain" description="Methyl-accepting transducer" evidence="7">
    <location>
        <begin position="251"/>
        <end position="487"/>
    </location>
</feature>
<dbReference type="EMBL" id="BMXR01000006">
    <property type="protein sequence ID" value="GGX56897.1"/>
    <property type="molecule type" value="Genomic_DNA"/>
</dbReference>
<comment type="caution">
    <text evidence="9">The sequence shown here is derived from an EMBL/GenBank/DDBJ whole genome shotgun (WGS) entry which is preliminary data.</text>
</comment>
<organism evidence="9 10">
    <name type="scientific">Saccharospirillum salsuginis</name>
    <dbReference type="NCBI Taxonomy" id="418750"/>
    <lineage>
        <taxon>Bacteria</taxon>
        <taxon>Pseudomonadati</taxon>
        <taxon>Pseudomonadota</taxon>
        <taxon>Gammaproteobacteria</taxon>
        <taxon>Oceanospirillales</taxon>
        <taxon>Saccharospirillaceae</taxon>
        <taxon>Saccharospirillum</taxon>
    </lineage>
</organism>
<keyword evidence="6" id="KW-1133">Transmembrane helix</keyword>
<keyword evidence="5" id="KW-0175">Coiled coil</keyword>
<dbReference type="CDD" id="cd11386">
    <property type="entry name" value="MCP_signal"/>
    <property type="match status" value="1"/>
</dbReference>
<evidence type="ECO:0000256" key="3">
    <source>
        <dbReference type="ARBA" id="ARBA00029447"/>
    </source>
</evidence>
<feature type="coiled-coil region" evidence="5">
    <location>
        <begin position="62"/>
        <end position="89"/>
    </location>
</feature>
<comment type="subcellular location">
    <subcellularLocation>
        <location evidence="1">Membrane</location>
    </subcellularLocation>
</comment>
<evidence type="ECO:0000313" key="10">
    <source>
        <dbReference type="Proteomes" id="UP000626148"/>
    </source>
</evidence>
<dbReference type="PROSITE" id="PS50885">
    <property type="entry name" value="HAMP"/>
    <property type="match status" value="1"/>
</dbReference>
<dbReference type="CDD" id="cd06225">
    <property type="entry name" value="HAMP"/>
    <property type="match status" value="1"/>
</dbReference>
<dbReference type="GO" id="GO:0006935">
    <property type="term" value="P:chemotaxis"/>
    <property type="evidence" value="ECO:0007669"/>
    <property type="project" value="InterPro"/>
</dbReference>
<comment type="similarity">
    <text evidence="3">Belongs to the methyl-accepting chemotaxis (MCP) protein family.</text>
</comment>
<evidence type="ECO:0000256" key="2">
    <source>
        <dbReference type="ARBA" id="ARBA00023224"/>
    </source>
</evidence>
<dbReference type="InterPro" id="IPR004090">
    <property type="entry name" value="Chemotax_Me-accpt_rcpt"/>
</dbReference>
<dbReference type="PRINTS" id="PR00260">
    <property type="entry name" value="CHEMTRNSDUCR"/>
</dbReference>
<dbReference type="Pfam" id="PF00672">
    <property type="entry name" value="HAMP"/>
    <property type="match status" value="1"/>
</dbReference>
<evidence type="ECO:0000259" key="8">
    <source>
        <dbReference type="PROSITE" id="PS50885"/>
    </source>
</evidence>
<dbReference type="GO" id="GO:0016020">
    <property type="term" value="C:membrane"/>
    <property type="evidence" value="ECO:0007669"/>
    <property type="project" value="UniProtKB-SubCell"/>
</dbReference>
<accession>A0A918KAR1</accession>
<evidence type="ECO:0000259" key="7">
    <source>
        <dbReference type="PROSITE" id="PS50111"/>
    </source>
</evidence>
<keyword evidence="10" id="KW-1185">Reference proteome</keyword>
<dbReference type="InterPro" id="IPR004089">
    <property type="entry name" value="MCPsignal_dom"/>
</dbReference>